<dbReference type="SMART" id="SM01135">
    <property type="entry name" value="DIRP"/>
    <property type="match status" value="1"/>
</dbReference>
<dbReference type="Pfam" id="PF06584">
    <property type="entry name" value="DIRP"/>
    <property type="match status" value="1"/>
</dbReference>
<evidence type="ECO:0000256" key="1">
    <source>
        <dbReference type="ARBA" id="ARBA00004123"/>
    </source>
</evidence>
<dbReference type="SUPFAM" id="SSF46689">
    <property type="entry name" value="Homeodomain-like"/>
    <property type="match status" value="1"/>
</dbReference>
<reference evidence="5 6" key="2">
    <citation type="submission" date="2024-10" db="EMBL/GenBank/DDBJ databases">
        <authorList>
            <person name="Ryan C."/>
        </authorList>
    </citation>
    <scope>NUCLEOTIDE SEQUENCE [LARGE SCALE GENOMIC DNA]</scope>
</reference>
<reference evidence="6" key="1">
    <citation type="submission" date="2024-06" db="EMBL/GenBank/DDBJ databases">
        <authorList>
            <person name="Ryan C."/>
        </authorList>
    </citation>
    <scope>NUCLEOTIDE SEQUENCE [LARGE SCALE GENOMIC DNA]</scope>
</reference>
<sequence length="886" mass="99283">MGPAKVSQTINKIRIKGYEDPRQHKDVPSSTKKKKISDSGATWTDDELLRFYKAYHRHGKDWKKISAEVGHKSPDVVKALYTMHRTFLSLPKHQATSMGFIALVTGHCNVLELPPSHRGNGQTSRASGKAKKHGEATQHKVHEVTHPHDFNHAGTIPGFSPSFKKRYYGELARNSQNHSVGNRTPRIPVIVPTYRNTNSQNHSVGNRTPRIPVTVPTYRNTTGDATLEHKNAINATKRNDDSAKFSMNECSHDGRSGIMEATKGVECQAFLETEGTGDTEICQTQQPLKKRRMDQTMDGGGTSKVGHETMMLVKEGNKPFGLLKEQQMFSAFISADDMLILDVLQSLVNAPDRMSKLKINIPSGKLSKSDFTLSESMGEEHSPFDLSKQEKPVGEFSASNTKQKKQPELLNAVVPAEEINVVLVHDNIAEGSSNSDSARGIGDLPESTANISCEVYSNVPREINPEISMSRRRKMKNKMHSKKVHMSCNEGSDNVKARKLLHCLSSESLRRWCTYEWFYSAVDFPWFMDNDFAKYLNHPYLRHITRLTRPEWSIIRSYRGKPRRFSDNFLAVERQQLEDYRKEVRSYYAQLTDGSLDSLPADVARPFSIGQQVIVRHPCSRELCDGKVATVEQDCCNVQFDNPELGIDLVKDIDCMPVDWLDNLPDNVRSSLDSHDVYNNLEMEHVSKLTPSGNRDHTINEVSPPINLDITSDQQLEAEYSVDSGRTQKECTSDGLIQSTDFLDNNDDHYDQLEAYCSAFVQSLQSRAREMVDETIQATTGGNDSQDEEAGAGNQATNCINADFEALTRDAQLPSKLIMNSTATVLAIKCLADLRHPPANIAGILERLSTMLRPSCSENLAIYRDIEKQIAIITSQTVALVPRTLQ</sequence>
<evidence type="ECO:0000256" key="3">
    <source>
        <dbReference type="SAM" id="MobiDB-lite"/>
    </source>
</evidence>
<feature type="compositionally biased region" description="Basic and acidic residues" evidence="3">
    <location>
        <begin position="378"/>
        <end position="393"/>
    </location>
</feature>
<dbReference type="InterPro" id="IPR009057">
    <property type="entry name" value="Homeodomain-like_sf"/>
</dbReference>
<feature type="compositionally biased region" description="Polar residues" evidence="3">
    <location>
        <begin position="1"/>
        <end position="11"/>
    </location>
</feature>
<dbReference type="SMART" id="SM00717">
    <property type="entry name" value="SANT"/>
    <property type="match status" value="1"/>
</dbReference>
<dbReference type="Pfam" id="PF00249">
    <property type="entry name" value="Myb_DNA-binding"/>
    <property type="match status" value="1"/>
</dbReference>
<keyword evidence="6" id="KW-1185">Reference proteome</keyword>
<evidence type="ECO:0000313" key="5">
    <source>
        <dbReference type="EMBL" id="CAL4915756.1"/>
    </source>
</evidence>
<dbReference type="PROSITE" id="PS51293">
    <property type="entry name" value="SANT"/>
    <property type="match status" value="1"/>
</dbReference>
<name>A0ABC8WWB2_9POAL</name>
<dbReference type="CDD" id="cd00167">
    <property type="entry name" value="SANT"/>
    <property type="match status" value="1"/>
</dbReference>
<proteinExistence type="predicted"/>
<dbReference type="PANTHER" id="PTHR21689:SF5">
    <property type="entry name" value="PROTEIN ALWAYS EARLY 1-RELATED"/>
    <property type="match status" value="1"/>
</dbReference>
<feature type="region of interest" description="Disordered" evidence="3">
    <location>
        <begin position="196"/>
        <end position="221"/>
    </location>
</feature>
<dbReference type="Proteomes" id="UP001497457">
    <property type="component" value="Chromosome 13rd"/>
</dbReference>
<evidence type="ECO:0000256" key="2">
    <source>
        <dbReference type="ARBA" id="ARBA00023242"/>
    </source>
</evidence>
<dbReference type="PANTHER" id="PTHR21689">
    <property type="entry name" value="LIN-9"/>
    <property type="match status" value="1"/>
</dbReference>
<dbReference type="GO" id="GO:0005634">
    <property type="term" value="C:nucleus"/>
    <property type="evidence" value="ECO:0007669"/>
    <property type="project" value="UniProtKB-SubCell"/>
</dbReference>
<feature type="region of interest" description="Disordered" evidence="3">
    <location>
        <begin position="371"/>
        <end position="404"/>
    </location>
</feature>
<dbReference type="InterPro" id="IPR010561">
    <property type="entry name" value="LIN-9/ALY1"/>
</dbReference>
<protein>
    <recommendedName>
        <fullName evidence="4">SANT domain-containing protein</fullName>
    </recommendedName>
</protein>
<feature type="region of interest" description="Disordered" evidence="3">
    <location>
        <begin position="284"/>
        <end position="305"/>
    </location>
</feature>
<dbReference type="AlphaFoldDB" id="A0ABC8WWB2"/>
<dbReference type="InterPro" id="IPR033471">
    <property type="entry name" value="DIRP"/>
</dbReference>
<feature type="domain" description="SANT" evidence="4">
    <location>
        <begin position="38"/>
        <end position="75"/>
    </location>
</feature>
<accession>A0ABC8WWB2</accession>
<evidence type="ECO:0000259" key="4">
    <source>
        <dbReference type="PROSITE" id="PS51293"/>
    </source>
</evidence>
<dbReference type="EMBL" id="OZ075123">
    <property type="protein sequence ID" value="CAL4915756.1"/>
    <property type="molecule type" value="Genomic_DNA"/>
</dbReference>
<feature type="compositionally biased region" description="Basic and acidic residues" evidence="3">
    <location>
        <begin position="16"/>
        <end position="27"/>
    </location>
</feature>
<evidence type="ECO:0000313" key="6">
    <source>
        <dbReference type="Proteomes" id="UP001497457"/>
    </source>
</evidence>
<gene>
    <name evidence="5" type="ORF">URODEC1_LOCUS17700</name>
</gene>
<feature type="compositionally biased region" description="Polar residues" evidence="3">
    <location>
        <begin position="196"/>
        <end position="206"/>
    </location>
</feature>
<feature type="region of interest" description="Disordered" evidence="3">
    <location>
        <begin position="1"/>
        <end position="39"/>
    </location>
</feature>
<comment type="subcellular location">
    <subcellularLocation>
        <location evidence="1">Nucleus</location>
    </subcellularLocation>
</comment>
<organism evidence="5 6">
    <name type="scientific">Urochloa decumbens</name>
    <dbReference type="NCBI Taxonomy" id="240449"/>
    <lineage>
        <taxon>Eukaryota</taxon>
        <taxon>Viridiplantae</taxon>
        <taxon>Streptophyta</taxon>
        <taxon>Embryophyta</taxon>
        <taxon>Tracheophyta</taxon>
        <taxon>Spermatophyta</taxon>
        <taxon>Magnoliopsida</taxon>
        <taxon>Liliopsida</taxon>
        <taxon>Poales</taxon>
        <taxon>Poaceae</taxon>
        <taxon>PACMAD clade</taxon>
        <taxon>Panicoideae</taxon>
        <taxon>Panicodae</taxon>
        <taxon>Paniceae</taxon>
        <taxon>Melinidinae</taxon>
        <taxon>Urochloa</taxon>
    </lineage>
</organism>
<keyword evidence="2" id="KW-0539">Nucleus</keyword>
<dbReference type="Gene3D" id="1.20.58.1880">
    <property type="match status" value="1"/>
</dbReference>
<dbReference type="InterPro" id="IPR017884">
    <property type="entry name" value="SANT_dom"/>
</dbReference>
<dbReference type="InterPro" id="IPR001005">
    <property type="entry name" value="SANT/Myb"/>
</dbReference>